<gene>
    <name evidence="1" type="ORF">FLL45_17275</name>
    <name evidence="2" type="ORF">FLL45_17555</name>
</gene>
<organism evidence="2 3">
    <name type="scientific">Aliikangiella marina</name>
    <dbReference type="NCBI Taxonomy" id="1712262"/>
    <lineage>
        <taxon>Bacteria</taxon>
        <taxon>Pseudomonadati</taxon>
        <taxon>Pseudomonadota</taxon>
        <taxon>Gammaproteobacteria</taxon>
        <taxon>Oceanospirillales</taxon>
        <taxon>Pleioneaceae</taxon>
        <taxon>Aliikangiella</taxon>
    </lineage>
</organism>
<sequence length="257" mass="29504">MPTPIDRKQKIVALLKGIETGDPNSVKVVNEQTYIQHNPQTLEGGEGLAALFKRLSQTNPSVNIVRIFEDGDFVFGHTEYDFSSRRIGFEVFRFDGDYAVEHWDNIQARLGPNRSGRSMVDGTVAVKDLEKTEVNRKLVKAFIRNVVIPHNMSQIEQYVCENSFVEHSPFSQDGLRELKKTLLQNTSTSEFKINYQTLHRVLAQGNFVLSVCEGFFDGIHSSFYDLFRVNNNKIVEHWDTRETVPEKSEWKNNNGKF</sequence>
<dbReference type="AlphaFoldDB" id="A0A545T483"/>
<dbReference type="SUPFAM" id="SSF54427">
    <property type="entry name" value="NTF2-like"/>
    <property type="match status" value="2"/>
</dbReference>
<dbReference type="EMBL" id="VIKR01000005">
    <property type="protein sequence ID" value="TQV71976.1"/>
    <property type="molecule type" value="Genomic_DNA"/>
</dbReference>
<dbReference type="RefSeq" id="WP_142943356.1">
    <property type="nucleotide sequence ID" value="NZ_VIKR01000005.1"/>
</dbReference>
<dbReference type="EMBL" id="VIKR01000005">
    <property type="protein sequence ID" value="TQV72029.1"/>
    <property type="molecule type" value="Genomic_DNA"/>
</dbReference>
<keyword evidence="3" id="KW-1185">Reference proteome</keyword>
<evidence type="ECO:0008006" key="4">
    <source>
        <dbReference type="Google" id="ProtNLM"/>
    </source>
</evidence>
<dbReference type="Gene3D" id="3.10.450.50">
    <property type="match status" value="2"/>
</dbReference>
<evidence type="ECO:0000313" key="1">
    <source>
        <dbReference type="EMBL" id="TQV71976.1"/>
    </source>
</evidence>
<evidence type="ECO:0000313" key="3">
    <source>
        <dbReference type="Proteomes" id="UP000317839"/>
    </source>
</evidence>
<dbReference type="Proteomes" id="UP000317839">
    <property type="component" value="Unassembled WGS sequence"/>
</dbReference>
<dbReference type="OrthoDB" id="9812089at2"/>
<accession>A0A545T483</accession>
<proteinExistence type="predicted"/>
<evidence type="ECO:0000313" key="2">
    <source>
        <dbReference type="EMBL" id="TQV72029.1"/>
    </source>
</evidence>
<comment type="caution">
    <text evidence="2">The sequence shown here is derived from an EMBL/GenBank/DDBJ whole genome shotgun (WGS) entry which is preliminary data.</text>
</comment>
<reference evidence="2 3" key="1">
    <citation type="submission" date="2019-06" db="EMBL/GenBank/DDBJ databases">
        <title>Draft genome of Aliikangiella marina GYP-15.</title>
        <authorList>
            <person name="Wang G."/>
        </authorList>
    </citation>
    <scope>NUCLEOTIDE SEQUENCE [LARGE SCALE GENOMIC DNA]</scope>
    <source>
        <strain evidence="2 3">GYP-15</strain>
    </source>
</reference>
<protein>
    <recommendedName>
        <fullName evidence="4">SnoaL-like domain-containing protein</fullName>
    </recommendedName>
</protein>
<dbReference type="InterPro" id="IPR032710">
    <property type="entry name" value="NTF2-like_dom_sf"/>
</dbReference>
<name>A0A545T483_9GAMM</name>